<dbReference type="Proteomes" id="UP000774326">
    <property type="component" value="Unassembled WGS sequence"/>
</dbReference>
<dbReference type="AlphaFoldDB" id="A0A9P8TPB9"/>
<comment type="caution">
    <text evidence="1">The sequence shown here is derived from an EMBL/GenBank/DDBJ whole genome shotgun (WGS) entry which is preliminary data.</text>
</comment>
<name>A0A9P8TPB9_WICPI</name>
<evidence type="ECO:0000313" key="2">
    <source>
        <dbReference type="Proteomes" id="UP000774326"/>
    </source>
</evidence>
<sequence length="93" mass="9584">MSLTYSLTIKGSSESAESKSFHSAAILTFFLEGSSVAPVASDCSSSSSSMVFGLFNAFLSFPSAGGSDLLSAKAVCTCCELVLVKFDKAGLFC</sequence>
<reference evidence="1" key="1">
    <citation type="journal article" date="2021" name="Open Biol.">
        <title>Shared evolutionary footprints suggest mitochondrial oxidative damage underlies multiple complex I losses in fungi.</title>
        <authorList>
            <person name="Schikora-Tamarit M.A."/>
            <person name="Marcet-Houben M."/>
            <person name="Nosek J."/>
            <person name="Gabaldon T."/>
        </authorList>
    </citation>
    <scope>NUCLEOTIDE SEQUENCE</scope>
    <source>
        <strain evidence="1">CBS2887</strain>
    </source>
</reference>
<organism evidence="1 2">
    <name type="scientific">Wickerhamomyces pijperi</name>
    <name type="common">Yeast</name>
    <name type="synonym">Pichia pijperi</name>
    <dbReference type="NCBI Taxonomy" id="599730"/>
    <lineage>
        <taxon>Eukaryota</taxon>
        <taxon>Fungi</taxon>
        <taxon>Dikarya</taxon>
        <taxon>Ascomycota</taxon>
        <taxon>Saccharomycotina</taxon>
        <taxon>Saccharomycetes</taxon>
        <taxon>Phaffomycetales</taxon>
        <taxon>Wickerhamomycetaceae</taxon>
        <taxon>Wickerhamomyces</taxon>
    </lineage>
</organism>
<protein>
    <submittedName>
        <fullName evidence="1">Uncharacterized protein</fullName>
    </submittedName>
</protein>
<gene>
    <name evidence="1" type="ORF">WICPIJ_002955</name>
</gene>
<reference evidence="1" key="2">
    <citation type="submission" date="2021-01" db="EMBL/GenBank/DDBJ databases">
        <authorList>
            <person name="Schikora-Tamarit M.A."/>
        </authorList>
    </citation>
    <scope>NUCLEOTIDE SEQUENCE</scope>
    <source>
        <strain evidence="1">CBS2887</strain>
    </source>
</reference>
<proteinExistence type="predicted"/>
<accession>A0A9P8TPB9</accession>
<keyword evidence="2" id="KW-1185">Reference proteome</keyword>
<dbReference type="EMBL" id="JAEUBG010001661">
    <property type="protein sequence ID" value="KAH3686075.1"/>
    <property type="molecule type" value="Genomic_DNA"/>
</dbReference>
<evidence type="ECO:0000313" key="1">
    <source>
        <dbReference type="EMBL" id="KAH3686075.1"/>
    </source>
</evidence>